<dbReference type="PANTHER" id="PTHR23316">
    <property type="entry name" value="IMPORTIN ALPHA"/>
    <property type="match status" value="1"/>
</dbReference>
<comment type="caution">
    <text evidence="4">The sequence shown here is derived from an EMBL/GenBank/DDBJ whole genome shotgun (WGS) entry which is preliminary data.</text>
</comment>
<accession>A0A1R2C607</accession>
<dbReference type="AlphaFoldDB" id="A0A1R2C607"/>
<keyword evidence="5" id="KW-1185">Reference proteome</keyword>
<dbReference type="InterPro" id="IPR016024">
    <property type="entry name" value="ARM-type_fold"/>
</dbReference>
<dbReference type="OrthoDB" id="26149at2759"/>
<name>A0A1R2C607_9CILI</name>
<keyword evidence="3" id="KW-0653">Protein transport</keyword>
<dbReference type="Proteomes" id="UP000187209">
    <property type="component" value="Unassembled WGS sequence"/>
</dbReference>
<dbReference type="InterPro" id="IPR000225">
    <property type="entry name" value="Armadillo"/>
</dbReference>
<gene>
    <name evidence="4" type="ORF">SteCoe_14416</name>
</gene>
<dbReference type="SUPFAM" id="SSF48371">
    <property type="entry name" value="ARM repeat"/>
    <property type="match status" value="1"/>
</dbReference>
<evidence type="ECO:0000313" key="5">
    <source>
        <dbReference type="Proteomes" id="UP000187209"/>
    </source>
</evidence>
<dbReference type="Gene3D" id="1.25.10.10">
    <property type="entry name" value="Leucine-rich Repeat Variant"/>
    <property type="match status" value="1"/>
</dbReference>
<evidence type="ECO:0008006" key="6">
    <source>
        <dbReference type="Google" id="ProtNLM"/>
    </source>
</evidence>
<reference evidence="4 5" key="1">
    <citation type="submission" date="2016-11" db="EMBL/GenBank/DDBJ databases">
        <title>The macronuclear genome of Stentor coeruleus: a giant cell with tiny introns.</title>
        <authorList>
            <person name="Slabodnick M."/>
            <person name="Ruby J.G."/>
            <person name="Reiff S.B."/>
            <person name="Swart E.C."/>
            <person name="Gosai S."/>
            <person name="Prabakaran S."/>
            <person name="Witkowska E."/>
            <person name="Larue G.E."/>
            <person name="Fisher S."/>
            <person name="Freeman R.M."/>
            <person name="Gunawardena J."/>
            <person name="Chu W."/>
            <person name="Stover N.A."/>
            <person name="Gregory B.D."/>
            <person name="Nowacki M."/>
            <person name="Derisi J."/>
            <person name="Roy S.W."/>
            <person name="Marshall W.F."/>
            <person name="Sood P."/>
        </authorList>
    </citation>
    <scope>NUCLEOTIDE SEQUENCE [LARGE SCALE GENOMIC DNA]</scope>
    <source>
        <strain evidence="4">WM001</strain>
    </source>
</reference>
<dbReference type="EMBL" id="MPUH01000268">
    <property type="protein sequence ID" value="OMJ84462.1"/>
    <property type="molecule type" value="Genomic_DNA"/>
</dbReference>
<dbReference type="InterPro" id="IPR011989">
    <property type="entry name" value="ARM-like"/>
</dbReference>
<dbReference type="SMART" id="SM00185">
    <property type="entry name" value="ARM"/>
    <property type="match status" value="5"/>
</dbReference>
<sequence>MEERSRERRERFQKMPTPNEIKQHREFFAIELRKKKRSDHIKKKRATADFNYTQIPGNFDFPICIVPDILSSAITNLKNIKLDPMQRLYILTESILDIKDHNLINAILYTFSELSKRYEGLPYDCIFHQNQANAFINILRSDDINLQIFALGIIVNACTASYNIVARFKQCGIFEELTRIIKNIAVPDIVEHAFWVLGNIISDRIEDRDEVIKRGLWIDCIENSKSTDDGIRKKCFWVLSNICSCSPLPPEDICKKIFCAVADGFDSEDKEILIPTLNTSFFLSDNLNDIVSFICRPKYLKILMNLLNSKDNEILLLVTKIIGNIGGSTDKHSKLLVEFGFLEKAIQLISHSNNEVKCEVFYTISNLLASTEEVAETIILGPIMPLIIENASSQNKKVQFYALASIYNVSHLKKKNLLRILIDYNATEILIKGLDGENIKQQFIVLKTLQNVFSFVKDYFDGEKLQEFKINFADLDGVGKLEDMTNSRDTKVKSEAQGILLEHFIQNQEIDMNLGLQNRPTSVYAFN</sequence>
<dbReference type="GO" id="GO:0015031">
    <property type="term" value="P:protein transport"/>
    <property type="evidence" value="ECO:0007669"/>
    <property type="project" value="UniProtKB-KW"/>
</dbReference>
<evidence type="ECO:0000256" key="1">
    <source>
        <dbReference type="ARBA" id="ARBA00010394"/>
    </source>
</evidence>
<comment type="similarity">
    <text evidence="1">Belongs to the importin alpha family.</text>
</comment>
<protein>
    <recommendedName>
        <fullName evidence="6">Importin subunit alpha</fullName>
    </recommendedName>
</protein>
<evidence type="ECO:0000256" key="3">
    <source>
        <dbReference type="ARBA" id="ARBA00022927"/>
    </source>
</evidence>
<organism evidence="4 5">
    <name type="scientific">Stentor coeruleus</name>
    <dbReference type="NCBI Taxonomy" id="5963"/>
    <lineage>
        <taxon>Eukaryota</taxon>
        <taxon>Sar</taxon>
        <taxon>Alveolata</taxon>
        <taxon>Ciliophora</taxon>
        <taxon>Postciliodesmatophora</taxon>
        <taxon>Heterotrichea</taxon>
        <taxon>Heterotrichida</taxon>
        <taxon>Stentoridae</taxon>
        <taxon>Stentor</taxon>
    </lineage>
</organism>
<proteinExistence type="inferred from homology"/>
<evidence type="ECO:0000313" key="4">
    <source>
        <dbReference type="EMBL" id="OMJ84462.1"/>
    </source>
</evidence>
<evidence type="ECO:0000256" key="2">
    <source>
        <dbReference type="ARBA" id="ARBA00022448"/>
    </source>
</evidence>
<keyword evidence="2" id="KW-0813">Transport</keyword>